<dbReference type="EMBL" id="QEAN01000232">
    <property type="protein sequence ID" value="TPX42438.1"/>
    <property type="molecule type" value="Genomic_DNA"/>
</dbReference>
<name>A0A507CTK8_9FUNG</name>
<dbReference type="Proteomes" id="UP000317494">
    <property type="component" value="Unassembled WGS sequence"/>
</dbReference>
<gene>
    <name evidence="2" type="ORF">SeMB42_g05123</name>
</gene>
<dbReference type="Pfam" id="PF14694">
    <property type="entry name" value="LINES_N"/>
    <property type="match status" value="1"/>
</dbReference>
<proteinExistence type="predicted"/>
<reference evidence="2 3" key="1">
    <citation type="journal article" date="2019" name="Sci. Rep.">
        <title>Comparative genomics of chytrid fungi reveal insights into the obligate biotrophic and pathogenic lifestyle of Synchytrium endobioticum.</title>
        <authorList>
            <person name="van de Vossenberg B.T.L.H."/>
            <person name="Warris S."/>
            <person name="Nguyen H.D.T."/>
            <person name="van Gent-Pelzer M.P.E."/>
            <person name="Joly D.L."/>
            <person name="van de Geest H.C."/>
            <person name="Bonants P.J.M."/>
            <person name="Smith D.S."/>
            <person name="Levesque C.A."/>
            <person name="van der Lee T.A.J."/>
        </authorList>
    </citation>
    <scope>NUCLEOTIDE SEQUENCE [LARGE SCALE GENOMIC DNA]</scope>
    <source>
        <strain evidence="2 3">MB42</strain>
    </source>
</reference>
<comment type="caution">
    <text evidence="2">The sequence shown here is derived from an EMBL/GenBank/DDBJ whole genome shotgun (WGS) entry which is preliminary data.</text>
</comment>
<feature type="domain" description="Protein Lines N-terminal" evidence="1">
    <location>
        <begin position="301"/>
        <end position="406"/>
    </location>
</feature>
<evidence type="ECO:0000313" key="2">
    <source>
        <dbReference type="EMBL" id="TPX42438.1"/>
    </source>
</evidence>
<dbReference type="InterPro" id="IPR016024">
    <property type="entry name" value="ARM-type_fold"/>
</dbReference>
<protein>
    <recommendedName>
        <fullName evidence="1">Protein Lines N-terminal domain-containing protein</fullName>
    </recommendedName>
</protein>
<sequence>MVNSYHPSRPRCPGIDVAMLCDDLILQIQQVKDGHAQHLRQPQHLDSLAAIIQSQNQYQRQLALKLLLLLVTSWTTCPEPNVLASALATLAASPHPAPCYEVCHSIIKHIRSTSARNDWRAEPVLRVFQTCHVKHAWNGFVLPLLFLKWILQLIKLEQDGMGYACDGVVSMVLPDIPKIVDFGVSAHPLVRRKCWELVRRLADAHPDCRPRAVESVSTYFASIDIPVFESWWSQLSDEGYTEVTFPASNTPLDRESMRHSIYTIAALLLHYLKARDDTDVLRRSLQLVDTKYAALLVTRDLALDLMHLNIDHDGRLMEFMNLAQSIHFSLQSDHGMARIMSLPSISKALNQCTPHDIFLLYASTAASFSASIILDFILSDDTSFLEFFIKYLRYTIMHPKQFASVCQTREFEVSDVAVMLEEVHERLIKLCSRRAVPFDASLLIKRLGQVTKLI</sequence>
<dbReference type="InterPro" id="IPR032794">
    <property type="entry name" value="LINES_N"/>
</dbReference>
<dbReference type="SUPFAM" id="SSF48371">
    <property type="entry name" value="ARM repeat"/>
    <property type="match status" value="1"/>
</dbReference>
<organism evidence="2 3">
    <name type="scientific">Synchytrium endobioticum</name>
    <dbReference type="NCBI Taxonomy" id="286115"/>
    <lineage>
        <taxon>Eukaryota</taxon>
        <taxon>Fungi</taxon>
        <taxon>Fungi incertae sedis</taxon>
        <taxon>Chytridiomycota</taxon>
        <taxon>Chytridiomycota incertae sedis</taxon>
        <taxon>Chytridiomycetes</taxon>
        <taxon>Synchytriales</taxon>
        <taxon>Synchytriaceae</taxon>
        <taxon>Synchytrium</taxon>
    </lineage>
</organism>
<evidence type="ECO:0000313" key="3">
    <source>
        <dbReference type="Proteomes" id="UP000317494"/>
    </source>
</evidence>
<dbReference type="VEuPathDB" id="FungiDB:SeMB42_g05123"/>
<keyword evidence="3" id="KW-1185">Reference proteome</keyword>
<dbReference type="STRING" id="286115.A0A507CTK8"/>
<accession>A0A507CTK8</accession>
<dbReference type="AlphaFoldDB" id="A0A507CTK8"/>
<evidence type="ECO:0000259" key="1">
    <source>
        <dbReference type="Pfam" id="PF14694"/>
    </source>
</evidence>